<evidence type="ECO:0000256" key="1">
    <source>
        <dbReference type="SAM" id="SignalP"/>
    </source>
</evidence>
<gene>
    <name evidence="3" type="ORF">EBO15_23095</name>
</gene>
<keyword evidence="4" id="KW-1185">Reference proteome</keyword>
<dbReference type="OrthoDB" id="4331847at2"/>
<dbReference type="InterPro" id="IPR025164">
    <property type="entry name" value="Toastrack_DUF4097"/>
</dbReference>
<feature type="domain" description="DUF4097" evidence="2">
    <location>
        <begin position="114"/>
        <end position="237"/>
    </location>
</feature>
<feature type="signal peptide" evidence="1">
    <location>
        <begin position="1"/>
        <end position="20"/>
    </location>
</feature>
<evidence type="ECO:0000313" key="3">
    <source>
        <dbReference type="EMBL" id="RMI41510.1"/>
    </source>
</evidence>
<protein>
    <recommendedName>
        <fullName evidence="2">DUF4097 domain-containing protein</fullName>
    </recommendedName>
</protein>
<name>A0A3M2LX75_9ACTN</name>
<dbReference type="PROSITE" id="PS51257">
    <property type="entry name" value="PROKAR_LIPOPROTEIN"/>
    <property type="match status" value="1"/>
</dbReference>
<accession>A0A3M2LX75</accession>
<keyword evidence="1" id="KW-0732">Signal</keyword>
<sequence>MRRQLFALGLAVAGVVSVSACNPMMDKVFRDDAALTAKVTSVRLDGMKAGSVTVVGGTAKPSLARTIHYKDNRPEGPTHRIENGVLVLSGCGMDDCSVSYDIKVPAGLPVSGGTTSGSIHLSHVGQVNVTGHSGEITLDDVAGPVVARTHNGRIKGAGISGKIDAETSNGAIDLTPSKAESVRAKTTNGAITLTVPKDGRYQVTSHTSNGGRDIGVQNDPSAANRLDLTTSNGHIEVRAA</sequence>
<evidence type="ECO:0000259" key="2">
    <source>
        <dbReference type="Pfam" id="PF13349"/>
    </source>
</evidence>
<reference evidence="3 4" key="1">
    <citation type="submission" date="2018-10" db="EMBL/GenBank/DDBJ databases">
        <title>Isolation from soil.</title>
        <authorList>
            <person name="Hu J."/>
        </authorList>
    </citation>
    <scope>NUCLEOTIDE SEQUENCE [LARGE SCALE GENOMIC DNA]</scope>
    <source>
        <strain evidence="3 4">NEAU-Ht49</strain>
    </source>
</reference>
<dbReference type="AlphaFoldDB" id="A0A3M2LX75"/>
<organism evidence="3 4">
    <name type="scientific">Actinomadura harenae</name>
    <dbReference type="NCBI Taxonomy" id="2483351"/>
    <lineage>
        <taxon>Bacteria</taxon>
        <taxon>Bacillati</taxon>
        <taxon>Actinomycetota</taxon>
        <taxon>Actinomycetes</taxon>
        <taxon>Streptosporangiales</taxon>
        <taxon>Thermomonosporaceae</taxon>
        <taxon>Actinomadura</taxon>
    </lineage>
</organism>
<proteinExistence type="predicted"/>
<dbReference type="RefSeq" id="WP_122196509.1">
    <property type="nucleotide sequence ID" value="NZ_JBHSKC010000045.1"/>
</dbReference>
<evidence type="ECO:0000313" key="4">
    <source>
        <dbReference type="Proteomes" id="UP000282674"/>
    </source>
</evidence>
<dbReference type="Proteomes" id="UP000282674">
    <property type="component" value="Unassembled WGS sequence"/>
</dbReference>
<feature type="chain" id="PRO_5018053069" description="DUF4097 domain-containing protein" evidence="1">
    <location>
        <begin position="21"/>
        <end position="240"/>
    </location>
</feature>
<dbReference type="Pfam" id="PF13349">
    <property type="entry name" value="DUF4097"/>
    <property type="match status" value="1"/>
</dbReference>
<comment type="caution">
    <text evidence="3">The sequence shown here is derived from an EMBL/GenBank/DDBJ whole genome shotgun (WGS) entry which is preliminary data.</text>
</comment>
<dbReference type="EMBL" id="RFFG01000042">
    <property type="protein sequence ID" value="RMI41510.1"/>
    <property type="molecule type" value="Genomic_DNA"/>
</dbReference>